<organism evidence="12 15">
    <name type="scientific">Gilliamella apicola</name>
    <dbReference type="NCBI Taxonomy" id="1196095"/>
    <lineage>
        <taxon>Bacteria</taxon>
        <taxon>Pseudomonadati</taxon>
        <taxon>Pseudomonadota</taxon>
        <taxon>Gammaproteobacteria</taxon>
        <taxon>Orbales</taxon>
        <taxon>Orbaceae</taxon>
        <taxon>Gilliamella</taxon>
    </lineage>
</organism>
<keyword evidence="5" id="KW-0501">Molybdenum cofactor biosynthesis</keyword>
<reference evidence="14 15" key="1">
    <citation type="submission" date="2017-03" db="EMBL/GenBank/DDBJ databases">
        <title>Comparative genomics of honeybee gut symbionts reveal geographically distinct and subgroup specific antibiotic resistance.</title>
        <authorList>
            <person name="Ludvigsen J."/>
            <person name="Porcellato D."/>
            <person name="Labee-Lund T.M."/>
            <person name="Amdam G.V."/>
            <person name="Rudi K."/>
        </authorList>
    </citation>
    <scope>NUCLEOTIDE SEQUENCE [LARGE SCALE GENOMIC DNA]</scope>
    <source>
        <strain evidence="12 15">A-7-12</strain>
        <strain evidence="13 14">A-9-12</strain>
    </source>
</reference>
<evidence type="ECO:0000256" key="9">
    <source>
        <dbReference type="ARBA" id="ARBA00030781"/>
    </source>
</evidence>
<keyword evidence="14" id="KW-1185">Reference proteome</keyword>
<dbReference type="Proteomes" id="UP000194977">
    <property type="component" value="Unassembled WGS sequence"/>
</dbReference>
<dbReference type="CDD" id="cd00756">
    <property type="entry name" value="MoaE"/>
    <property type="match status" value="1"/>
</dbReference>
<dbReference type="GO" id="GO:0006777">
    <property type="term" value="P:Mo-molybdopterin cofactor biosynthetic process"/>
    <property type="evidence" value="ECO:0007669"/>
    <property type="project" value="UniProtKB-KW"/>
</dbReference>
<protein>
    <recommendedName>
        <fullName evidence="4">Molybdopterin synthase catalytic subunit</fullName>
        <ecNumber evidence="3">2.8.1.12</ecNumber>
    </recommendedName>
    <alternativeName>
        <fullName evidence="9">MPT synthase subunit 2</fullName>
    </alternativeName>
    <alternativeName>
        <fullName evidence="7">Molybdenum cofactor biosynthesis protein E</fullName>
    </alternativeName>
    <alternativeName>
        <fullName evidence="8">Molybdopterin-converting factor large subunit</fullName>
    </alternativeName>
    <alternativeName>
        <fullName evidence="10">Molybdopterin-converting factor subunit 2</fullName>
    </alternativeName>
</protein>
<evidence type="ECO:0000256" key="3">
    <source>
        <dbReference type="ARBA" id="ARBA00011950"/>
    </source>
</evidence>
<gene>
    <name evidence="12" type="primary">moaE</name>
    <name evidence="13" type="ORF">B6C91_02295</name>
    <name evidence="12" type="ORF">B6D08_07270</name>
</gene>
<accession>A0A242NHI0</accession>
<evidence type="ECO:0000256" key="4">
    <source>
        <dbReference type="ARBA" id="ARBA00013858"/>
    </source>
</evidence>
<dbReference type="InterPro" id="IPR036563">
    <property type="entry name" value="MoaE_sf"/>
</dbReference>
<dbReference type="UniPathway" id="UPA00344"/>
<comment type="similarity">
    <text evidence="2">Belongs to the MoaE family.</text>
</comment>
<evidence type="ECO:0000313" key="15">
    <source>
        <dbReference type="Proteomes" id="UP000194977"/>
    </source>
</evidence>
<dbReference type="GO" id="GO:0030366">
    <property type="term" value="F:molybdopterin synthase activity"/>
    <property type="evidence" value="ECO:0007669"/>
    <property type="project" value="UniProtKB-EC"/>
</dbReference>
<evidence type="ECO:0000256" key="6">
    <source>
        <dbReference type="ARBA" id="ARBA00026066"/>
    </source>
</evidence>
<comment type="pathway">
    <text evidence="1">Cofactor biosynthesis; molybdopterin biosynthesis.</text>
</comment>
<dbReference type="EMBL" id="NARP01000016">
    <property type="protein sequence ID" value="OTP99523.1"/>
    <property type="molecule type" value="Genomic_DNA"/>
</dbReference>
<evidence type="ECO:0000256" key="7">
    <source>
        <dbReference type="ARBA" id="ARBA00029745"/>
    </source>
</evidence>
<evidence type="ECO:0000256" key="1">
    <source>
        <dbReference type="ARBA" id="ARBA00005046"/>
    </source>
</evidence>
<evidence type="ECO:0000313" key="13">
    <source>
        <dbReference type="EMBL" id="OTQ11399.1"/>
    </source>
</evidence>
<comment type="catalytic activity">
    <reaction evidence="11">
        <text>2 [molybdopterin-synthase sulfur-carrier protein]-C-terminal-Gly-aminoethanethioate + cyclic pyranopterin phosphate + H2O = molybdopterin + 2 [molybdopterin-synthase sulfur-carrier protein]-C-terminal Gly-Gly + 2 H(+)</text>
        <dbReference type="Rhea" id="RHEA:26333"/>
        <dbReference type="Rhea" id="RHEA-COMP:12202"/>
        <dbReference type="Rhea" id="RHEA-COMP:19907"/>
        <dbReference type="ChEBI" id="CHEBI:15377"/>
        <dbReference type="ChEBI" id="CHEBI:15378"/>
        <dbReference type="ChEBI" id="CHEBI:58698"/>
        <dbReference type="ChEBI" id="CHEBI:59648"/>
        <dbReference type="ChEBI" id="CHEBI:90778"/>
        <dbReference type="ChEBI" id="CHEBI:232372"/>
        <dbReference type="EC" id="2.8.1.12"/>
    </reaction>
</comment>
<evidence type="ECO:0000313" key="12">
    <source>
        <dbReference type="EMBL" id="OTP99523.1"/>
    </source>
</evidence>
<dbReference type="NCBIfam" id="NF007959">
    <property type="entry name" value="PRK10678.1"/>
    <property type="match status" value="1"/>
</dbReference>
<proteinExistence type="inferred from homology"/>
<evidence type="ECO:0000256" key="8">
    <source>
        <dbReference type="ARBA" id="ARBA00030407"/>
    </source>
</evidence>
<evidence type="ECO:0000256" key="2">
    <source>
        <dbReference type="ARBA" id="ARBA00005426"/>
    </source>
</evidence>
<dbReference type="AlphaFoldDB" id="A0A242NHI0"/>
<comment type="subunit">
    <text evidence="6">Heterotetramer of 2 MoaD subunits and 2 MoaE subunits. Also stable as homodimer. The enzyme changes between these two forms during catalysis.</text>
</comment>
<dbReference type="Pfam" id="PF02391">
    <property type="entry name" value="MoaE"/>
    <property type="match status" value="1"/>
</dbReference>
<dbReference type="EMBL" id="NART01000006">
    <property type="protein sequence ID" value="OTQ11399.1"/>
    <property type="molecule type" value="Genomic_DNA"/>
</dbReference>
<evidence type="ECO:0000256" key="10">
    <source>
        <dbReference type="ARBA" id="ARBA00032474"/>
    </source>
</evidence>
<sequence>MMDIIKVNEESIDNNQLINWLSTLPQDGAIVTFMGKVRCSGEQTLSLYLEHYAEMTEKVLANIIAHARKRWQLSRVAVIHRIGEINVNEQIVFVGVSSAHRADSFAAAEFIMDILKNEAPLWKKERTINSDKWVEAKKTDIDALKKWN</sequence>
<name>A0A242NHI0_9GAMM</name>
<evidence type="ECO:0000256" key="5">
    <source>
        <dbReference type="ARBA" id="ARBA00023150"/>
    </source>
</evidence>
<dbReference type="PANTHER" id="PTHR23404">
    <property type="entry name" value="MOLYBDOPTERIN SYNTHASE RELATED"/>
    <property type="match status" value="1"/>
</dbReference>
<dbReference type="Proteomes" id="UP000194800">
    <property type="component" value="Unassembled WGS sequence"/>
</dbReference>
<evidence type="ECO:0000313" key="14">
    <source>
        <dbReference type="Proteomes" id="UP000194800"/>
    </source>
</evidence>
<dbReference type="EC" id="2.8.1.12" evidence="3"/>
<comment type="caution">
    <text evidence="12">The sequence shown here is derived from an EMBL/GenBank/DDBJ whole genome shotgun (WGS) entry which is preliminary data.</text>
</comment>
<evidence type="ECO:0000256" key="11">
    <source>
        <dbReference type="ARBA" id="ARBA00049878"/>
    </source>
</evidence>
<dbReference type="Gene3D" id="3.90.1170.40">
    <property type="entry name" value="Molybdopterin biosynthesis MoaE subunit"/>
    <property type="match status" value="1"/>
</dbReference>
<dbReference type="InterPro" id="IPR003448">
    <property type="entry name" value="Mopterin_biosynth_MoaE"/>
</dbReference>
<dbReference type="SUPFAM" id="SSF54690">
    <property type="entry name" value="Molybdopterin synthase subunit MoaE"/>
    <property type="match status" value="1"/>
</dbReference>